<feature type="transmembrane region" description="Helical" evidence="5">
    <location>
        <begin position="104"/>
        <end position="125"/>
    </location>
</feature>
<feature type="transmembrane region" description="Helical" evidence="5">
    <location>
        <begin position="467"/>
        <end position="488"/>
    </location>
</feature>
<keyword evidence="5" id="KW-0520">NAD</keyword>
<evidence type="ECO:0000256" key="1">
    <source>
        <dbReference type="ARBA" id="ARBA00004127"/>
    </source>
</evidence>
<dbReference type="Pfam" id="PF00361">
    <property type="entry name" value="Proton_antipo_M"/>
    <property type="match status" value="1"/>
</dbReference>
<reference evidence="8 9" key="1">
    <citation type="submission" date="2016-02" db="EMBL/GenBank/DDBJ databases">
        <authorList>
            <person name="Wen L."/>
            <person name="He K."/>
            <person name="Yang H."/>
        </authorList>
    </citation>
    <scope>NUCLEOTIDE SEQUENCE [LARGE SCALE GENOMIC DNA]</scope>
    <source>
        <strain evidence="8 9">TSA40</strain>
    </source>
</reference>
<gene>
    <name evidence="5" type="primary">nuoN</name>
    <name evidence="8" type="ORF">AYR66_00105</name>
</gene>
<comment type="similarity">
    <text evidence="5">Belongs to the complex I subunit 2 family.</text>
</comment>
<dbReference type="PRINTS" id="PR01434">
    <property type="entry name" value="NADHDHGNASE5"/>
</dbReference>
<evidence type="ECO:0000256" key="5">
    <source>
        <dbReference type="HAMAP-Rule" id="MF_00445"/>
    </source>
</evidence>
<proteinExistence type="inferred from homology"/>
<evidence type="ECO:0000313" key="8">
    <source>
        <dbReference type="EMBL" id="OWW18499.1"/>
    </source>
</evidence>
<keyword evidence="2 5" id="KW-0812">Transmembrane</keyword>
<keyword evidence="5" id="KW-1278">Translocase</keyword>
<dbReference type="GO" id="GO:0012505">
    <property type="term" value="C:endomembrane system"/>
    <property type="evidence" value="ECO:0007669"/>
    <property type="project" value="UniProtKB-SubCell"/>
</dbReference>
<evidence type="ECO:0000259" key="7">
    <source>
        <dbReference type="Pfam" id="PF00361"/>
    </source>
</evidence>
<dbReference type="GO" id="GO:0042773">
    <property type="term" value="P:ATP synthesis coupled electron transport"/>
    <property type="evidence" value="ECO:0007669"/>
    <property type="project" value="InterPro"/>
</dbReference>
<feature type="transmembrane region" description="Helical" evidence="5">
    <location>
        <begin position="131"/>
        <end position="150"/>
    </location>
</feature>
<evidence type="ECO:0000256" key="4">
    <source>
        <dbReference type="ARBA" id="ARBA00023136"/>
    </source>
</evidence>
<dbReference type="EMBL" id="LSTO01000004">
    <property type="protein sequence ID" value="OWW18499.1"/>
    <property type="molecule type" value="Genomic_DNA"/>
</dbReference>
<keyword evidence="9" id="KW-1185">Reference proteome</keyword>
<comment type="subcellular location">
    <subcellularLocation>
        <location evidence="5">Cell membrane</location>
        <topology evidence="5">Multi-pass membrane protein</topology>
    </subcellularLocation>
    <subcellularLocation>
        <location evidence="1">Endomembrane system</location>
        <topology evidence="1">Multi-pass membrane protein</topology>
    </subcellularLocation>
    <subcellularLocation>
        <location evidence="6">Membrane</location>
        <topology evidence="6">Multi-pass membrane protein</topology>
    </subcellularLocation>
</comment>
<dbReference type="RefSeq" id="WP_088710356.1">
    <property type="nucleotide sequence ID" value="NZ_LSTO01000004.1"/>
</dbReference>
<feature type="transmembrane region" description="Helical" evidence="5">
    <location>
        <begin position="242"/>
        <end position="264"/>
    </location>
</feature>
<comment type="function">
    <text evidence="5">NDH-1 shuttles electrons from NADH, via FMN and iron-sulfur (Fe-S) centers, to quinones in the respiratory chain. The immediate electron acceptor for the enzyme in this species is believed to be ubiquinone. Couples the redox reaction to proton translocation (for every two electrons transferred, four hydrogen ions are translocated across the cytoplasmic membrane), and thus conserves the redox energy in a proton gradient.</text>
</comment>
<dbReference type="AlphaFoldDB" id="A0A254T772"/>
<keyword evidence="5" id="KW-0813">Transport</keyword>
<organism evidence="8 9">
    <name type="scientific">Noviherbaspirillum denitrificans</name>
    <dbReference type="NCBI Taxonomy" id="1968433"/>
    <lineage>
        <taxon>Bacteria</taxon>
        <taxon>Pseudomonadati</taxon>
        <taxon>Pseudomonadota</taxon>
        <taxon>Betaproteobacteria</taxon>
        <taxon>Burkholderiales</taxon>
        <taxon>Oxalobacteraceae</taxon>
        <taxon>Noviherbaspirillum</taxon>
    </lineage>
</organism>
<feature type="transmembrane region" description="Helical" evidence="5">
    <location>
        <begin position="36"/>
        <end position="54"/>
    </location>
</feature>
<evidence type="ECO:0000313" key="9">
    <source>
        <dbReference type="Proteomes" id="UP000197535"/>
    </source>
</evidence>
<keyword evidence="4 5" id="KW-0472">Membrane</keyword>
<comment type="caution">
    <text evidence="8">The sequence shown here is derived from an EMBL/GenBank/DDBJ whole genome shotgun (WGS) entry which is preliminary data.</text>
</comment>
<name>A0A254T772_9BURK</name>
<keyword evidence="3 5" id="KW-1133">Transmembrane helix</keyword>
<feature type="transmembrane region" description="Helical" evidence="5">
    <location>
        <begin position="302"/>
        <end position="323"/>
    </location>
</feature>
<dbReference type="GO" id="GO:0005886">
    <property type="term" value="C:plasma membrane"/>
    <property type="evidence" value="ECO:0007669"/>
    <property type="project" value="UniProtKB-SubCell"/>
</dbReference>
<dbReference type="GO" id="GO:0050136">
    <property type="term" value="F:NADH dehydrogenase (quinone) (non-electrogenic) activity"/>
    <property type="evidence" value="ECO:0007669"/>
    <property type="project" value="UniProtKB-UniRule"/>
</dbReference>
<accession>A0A254T772</accession>
<feature type="transmembrane region" description="Helical" evidence="5">
    <location>
        <begin position="12"/>
        <end position="29"/>
    </location>
</feature>
<keyword evidence="5 8" id="KW-0830">Ubiquinone</keyword>
<dbReference type="EC" id="7.1.1.-" evidence="5"/>
<dbReference type="PANTHER" id="PTHR22773">
    <property type="entry name" value="NADH DEHYDROGENASE"/>
    <property type="match status" value="1"/>
</dbReference>
<dbReference type="Proteomes" id="UP000197535">
    <property type="component" value="Unassembled WGS sequence"/>
</dbReference>
<dbReference type="NCBIfam" id="TIGR01770">
    <property type="entry name" value="NDH_I_N"/>
    <property type="match status" value="1"/>
</dbReference>
<dbReference type="HAMAP" id="MF_00445">
    <property type="entry name" value="NDH1_NuoN_1"/>
    <property type="match status" value="1"/>
</dbReference>
<keyword evidence="5" id="KW-0874">Quinone</keyword>
<sequence length="493" mass="52675">MNEINLAPVYPEIFLLIATSALLLIDMFLTEAKRYVTFMLAIVILAVCAALNIADFNGPTAYTFNNMFVSDAMSNLLKVFSYIAVGMTLIYSRQYATERGMLGGTLGGEFYVLALFALLGQMVMISGNNFLVIYLGLELMSLSLYALVALRRGHSVSTEAAMKYFILGALASGFLLYGLSMLYGATGSLDLTEVAKATASGTVNKTVLVFGVVFVVAGLAFKLGAAPFHMWVPDVYQGAPTAVTLLLGAAPKLAAFAITIRLLVEGLFPLAIDWQQMITVLAILSMAVGNITAIVQTNLKRMLAYSTIGQMGFMLLGMLSGVVDGNVASAGNAYSSAMFYSVTYVLTTLGTFGLIILLARSGFEAENIDDFKGLNQRSPWFAFVMLILMFSLTGIPPTVGFYAKLAVLQAVLATGQVWLAVVSVLLSLIGAFYYLRVVKVMYFDEPVDTSKIEATGDMRVILSLNGAAVLALGILPGPLMAICATAMVKTLAG</sequence>
<dbReference type="NCBIfam" id="NF004442">
    <property type="entry name" value="PRK05777.1-5"/>
    <property type="match status" value="1"/>
</dbReference>
<dbReference type="InterPro" id="IPR001750">
    <property type="entry name" value="ND/Mrp_TM"/>
</dbReference>
<feature type="transmembrane region" description="Helical" evidence="5">
    <location>
        <begin position="162"/>
        <end position="183"/>
    </location>
</feature>
<evidence type="ECO:0000256" key="6">
    <source>
        <dbReference type="RuleBase" id="RU000320"/>
    </source>
</evidence>
<feature type="transmembrane region" description="Helical" evidence="5">
    <location>
        <begin position="74"/>
        <end position="92"/>
    </location>
</feature>
<feature type="transmembrane region" description="Helical" evidence="5">
    <location>
        <begin position="415"/>
        <end position="435"/>
    </location>
</feature>
<feature type="transmembrane region" description="Helical" evidence="5">
    <location>
        <begin position="203"/>
        <end position="221"/>
    </location>
</feature>
<keyword evidence="5" id="KW-1003">Cell membrane</keyword>
<feature type="transmembrane region" description="Helical" evidence="5">
    <location>
        <begin position="338"/>
        <end position="359"/>
    </location>
</feature>
<comment type="subunit">
    <text evidence="5">NDH-1 is composed of 14 different subunits. Subunits NuoA, H, J, K, L, M, N constitute the membrane sector of the complex.</text>
</comment>
<protein>
    <recommendedName>
        <fullName evidence="5">NADH-quinone oxidoreductase subunit N</fullName>
        <ecNumber evidence="5">7.1.1.-</ecNumber>
    </recommendedName>
    <alternativeName>
        <fullName evidence="5">NADH dehydrogenase I subunit N</fullName>
    </alternativeName>
    <alternativeName>
        <fullName evidence="5">NDH-1 subunit N</fullName>
    </alternativeName>
</protein>
<dbReference type="InterPro" id="IPR010096">
    <property type="entry name" value="NADH-Q_OxRdtase_suN/2"/>
</dbReference>
<dbReference type="GO" id="GO:0008137">
    <property type="term" value="F:NADH dehydrogenase (ubiquinone) activity"/>
    <property type="evidence" value="ECO:0007669"/>
    <property type="project" value="InterPro"/>
</dbReference>
<dbReference type="OrthoDB" id="9768329at2"/>
<evidence type="ECO:0000256" key="3">
    <source>
        <dbReference type="ARBA" id="ARBA00022989"/>
    </source>
</evidence>
<feature type="transmembrane region" description="Helical" evidence="5">
    <location>
        <begin position="276"/>
        <end position="295"/>
    </location>
</feature>
<comment type="catalytic activity">
    <reaction evidence="5">
        <text>a quinone + NADH + 5 H(+)(in) = a quinol + NAD(+) + 4 H(+)(out)</text>
        <dbReference type="Rhea" id="RHEA:57888"/>
        <dbReference type="ChEBI" id="CHEBI:15378"/>
        <dbReference type="ChEBI" id="CHEBI:24646"/>
        <dbReference type="ChEBI" id="CHEBI:57540"/>
        <dbReference type="ChEBI" id="CHEBI:57945"/>
        <dbReference type="ChEBI" id="CHEBI:132124"/>
    </reaction>
</comment>
<evidence type="ECO:0000256" key="2">
    <source>
        <dbReference type="ARBA" id="ARBA00022692"/>
    </source>
</evidence>
<feature type="transmembrane region" description="Helical" evidence="5">
    <location>
        <begin position="380"/>
        <end position="403"/>
    </location>
</feature>
<feature type="domain" description="NADH:quinone oxidoreductase/Mrp antiporter transmembrane" evidence="7">
    <location>
        <begin position="128"/>
        <end position="429"/>
    </location>
</feature>
<dbReference type="GO" id="GO:0048038">
    <property type="term" value="F:quinone binding"/>
    <property type="evidence" value="ECO:0007669"/>
    <property type="project" value="UniProtKB-KW"/>
</dbReference>